<keyword evidence="4" id="KW-0997">Cell inner membrane</keyword>
<dbReference type="EMBL" id="MHCP01000025">
    <property type="protein sequence ID" value="OGY23413.1"/>
    <property type="molecule type" value="Genomic_DNA"/>
</dbReference>
<dbReference type="STRING" id="1802593.A2172_04255"/>
<name>A0A1G1W6X0_9BACT</name>
<evidence type="ECO:0000256" key="7">
    <source>
        <dbReference type="ARBA" id="ARBA00023136"/>
    </source>
</evidence>
<evidence type="ECO:0000313" key="14">
    <source>
        <dbReference type="Proteomes" id="UP000176631"/>
    </source>
</evidence>
<keyword evidence="9" id="KW-0378">Hydrolase</keyword>
<accession>A0A1G1W6X0</accession>
<dbReference type="EC" id="2.1.1.-" evidence="9"/>
<dbReference type="InterPro" id="IPR014032">
    <property type="entry name" value="Peptidase_A24A_bac"/>
</dbReference>
<dbReference type="GO" id="GO:0005886">
    <property type="term" value="C:plasma membrane"/>
    <property type="evidence" value="ECO:0007669"/>
    <property type="project" value="UniProtKB-SubCell"/>
</dbReference>
<dbReference type="Pfam" id="PF06750">
    <property type="entry name" value="A24_N_bact"/>
    <property type="match status" value="1"/>
</dbReference>
<feature type="transmembrane region" description="Helical" evidence="10">
    <location>
        <begin position="74"/>
        <end position="95"/>
    </location>
</feature>
<dbReference type="InterPro" id="IPR000045">
    <property type="entry name" value="Prepilin_IV_endopep_pep"/>
</dbReference>
<organism evidence="13 14">
    <name type="scientific">Candidatus Woykebacteria bacterium RBG_13_40_15</name>
    <dbReference type="NCBI Taxonomy" id="1802593"/>
    <lineage>
        <taxon>Bacteria</taxon>
        <taxon>Candidatus Woykeibacteriota</taxon>
    </lineage>
</organism>
<dbReference type="Pfam" id="PF01478">
    <property type="entry name" value="Peptidase_A24"/>
    <property type="match status" value="1"/>
</dbReference>
<evidence type="ECO:0000256" key="10">
    <source>
        <dbReference type="SAM" id="Phobius"/>
    </source>
</evidence>
<comment type="catalytic activity">
    <reaction evidence="9">
        <text>Typically cleaves a -Gly-|-Phe- bond to release an N-terminal, basic peptide of 5-8 residues from type IV prepilin, and then N-methylates the new N-terminal amino group, the methyl donor being S-adenosyl-L-methionine.</text>
        <dbReference type="EC" id="3.4.23.43"/>
    </reaction>
</comment>
<dbReference type="Gene3D" id="1.20.120.1220">
    <property type="match status" value="1"/>
</dbReference>
<protein>
    <recommendedName>
        <fullName evidence="9">Prepilin leader peptidase/N-methyltransferase</fullName>
        <ecNumber evidence="9">2.1.1.-</ecNumber>
        <ecNumber evidence="9">3.4.23.43</ecNumber>
    </recommendedName>
</protein>
<feature type="transmembrane region" description="Helical" evidence="10">
    <location>
        <begin position="107"/>
        <end position="126"/>
    </location>
</feature>
<evidence type="ECO:0000256" key="4">
    <source>
        <dbReference type="ARBA" id="ARBA00022519"/>
    </source>
</evidence>
<feature type="transmembrane region" description="Helical" evidence="10">
    <location>
        <begin position="197"/>
        <end position="230"/>
    </location>
</feature>
<reference evidence="13 14" key="1">
    <citation type="journal article" date="2016" name="Nat. Commun.">
        <title>Thousands of microbial genomes shed light on interconnected biogeochemical processes in an aquifer system.</title>
        <authorList>
            <person name="Anantharaman K."/>
            <person name="Brown C.T."/>
            <person name="Hug L.A."/>
            <person name="Sharon I."/>
            <person name="Castelle C.J."/>
            <person name="Probst A.J."/>
            <person name="Thomas B.C."/>
            <person name="Singh A."/>
            <person name="Wilkins M.J."/>
            <person name="Karaoz U."/>
            <person name="Brodie E.L."/>
            <person name="Williams K.H."/>
            <person name="Hubbard S.S."/>
            <person name="Banfield J.F."/>
        </authorList>
    </citation>
    <scope>NUCLEOTIDE SEQUENCE [LARGE SCALE GENOMIC DNA]</scope>
</reference>
<dbReference type="PANTHER" id="PTHR30487">
    <property type="entry name" value="TYPE 4 PREPILIN-LIKE PROTEINS LEADER PEPTIDE-PROCESSING ENZYME"/>
    <property type="match status" value="1"/>
</dbReference>
<comment type="caution">
    <text evidence="13">The sequence shown here is derived from an EMBL/GenBank/DDBJ whole genome shotgun (WGS) entry which is preliminary data.</text>
</comment>
<dbReference type="InterPro" id="IPR050882">
    <property type="entry name" value="Prepilin_peptidase/N-MTase"/>
</dbReference>
<comment type="similarity">
    <text evidence="2 8">Belongs to the peptidase A24 family.</text>
</comment>
<keyword evidence="5 9" id="KW-0812">Transmembrane</keyword>
<evidence type="ECO:0000259" key="12">
    <source>
        <dbReference type="Pfam" id="PF06750"/>
    </source>
</evidence>
<evidence type="ECO:0000256" key="8">
    <source>
        <dbReference type="RuleBase" id="RU003793"/>
    </source>
</evidence>
<feature type="transmembrane region" description="Helical" evidence="10">
    <location>
        <begin position="5"/>
        <end position="25"/>
    </location>
</feature>
<evidence type="ECO:0000256" key="9">
    <source>
        <dbReference type="RuleBase" id="RU003794"/>
    </source>
</evidence>
<dbReference type="GO" id="GO:0006465">
    <property type="term" value="P:signal peptide processing"/>
    <property type="evidence" value="ECO:0007669"/>
    <property type="project" value="TreeGrafter"/>
</dbReference>
<sequence length="269" mass="29144">MIQSIIVFLFILGLTVGSFLNVVAYRSVHGGSIVSGSSKCPHCKHTLRALDLIPIASFLLLRGQCRYCHKKISVRYPLVEAASGLLFLYVGYHWYVVAGSFILSFDSIFYLIFLLFIVSVLLALFITDLVDGLLPNVITLPAIGVAALYKIYLVVFGSITIVGLGVDLLVAFLMAAIFFGLVYFSGERALGGGDVKLAFLIGLFVGWPSILVGLFIGFLTGGLASVMLLLIGKKRFGDTVPLGPFLTIGALSALFWGPQILEFYVKSML</sequence>
<evidence type="ECO:0000256" key="6">
    <source>
        <dbReference type="ARBA" id="ARBA00022989"/>
    </source>
</evidence>
<keyword evidence="9" id="KW-0511">Multifunctional enzyme</keyword>
<dbReference type="PRINTS" id="PR00864">
    <property type="entry name" value="PREPILNPTASE"/>
</dbReference>
<comment type="function">
    <text evidence="9">Plays an essential role in type IV pili and type II pseudopili formation by proteolytically removing the leader sequence from substrate proteins and subsequently monomethylating the alpha-amino group of the newly exposed N-terminal phenylalanine.</text>
</comment>
<feature type="transmembrane region" description="Helical" evidence="10">
    <location>
        <begin position="242"/>
        <end position="265"/>
    </location>
</feature>
<keyword evidence="7 10" id="KW-0472">Membrane</keyword>
<comment type="subcellular location">
    <subcellularLocation>
        <location evidence="1">Cell inner membrane</location>
        <topology evidence="1">Multi-pass membrane protein</topology>
    </subcellularLocation>
    <subcellularLocation>
        <location evidence="9">Cell membrane</location>
        <topology evidence="9">Multi-pass membrane protein</topology>
    </subcellularLocation>
</comment>
<keyword evidence="3" id="KW-1003">Cell membrane</keyword>
<keyword evidence="9" id="KW-0489">Methyltransferase</keyword>
<dbReference type="AlphaFoldDB" id="A0A1G1W6X0"/>
<evidence type="ECO:0000313" key="13">
    <source>
        <dbReference type="EMBL" id="OGY23413.1"/>
    </source>
</evidence>
<dbReference type="InterPro" id="IPR010627">
    <property type="entry name" value="Prepilin_pept_A24_N"/>
</dbReference>
<evidence type="ECO:0000256" key="2">
    <source>
        <dbReference type="ARBA" id="ARBA00005801"/>
    </source>
</evidence>
<feature type="transmembrane region" description="Helical" evidence="10">
    <location>
        <begin position="133"/>
        <end position="155"/>
    </location>
</feature>
<keyword evidence="9" id="KW-0808">Transferase</keyword>
<feature type="domain" description="Prepilin peptidase A24 N-terminal" evidence="12">
    <location>
        <begin position="11"/>
        <end position="93"/>
    </location>
</feature>
<gene>
    <name evidence="13" type="ORF">A2172_04255</name>
</gene>
<keyword evidence="6 10" id="KW-1133">Transmembrane helix</keyword>
<evidence type="ECO:0000259" key="11">
    <source>
        <dbReference type="Pfam" id="PF01478"/>
    </source>
</evidence>
<feature type="transmembrane region" description="Helical" evidence="10">
    <location>
        <begin position="161"/>
        <end position="185"/>
    </location>
</feature>
<dbReference type="GO" id="GO:0008168">
    <property type="term" value="F:methyltransferase activity"/>
    <property type="evidence" value="ECO:0007669"/>
    <property type="project" value="UniProtKB-KW"/>
</dbReference>
<dbReference type="GO" id="GO:0004190">
    <property type="term" value="F:aspartic-type endopeptidase activity"/>
    <property type="evidence" value="ECO:0007669"/>
    <property type="project" value="UniProtKB-EC"/>
</dbReference>
<dbReference type="PANTHER" id="PTHR30487:SF0">
    <property type="entry name" value="PREPILIN LEADER PEPTIDASE_N-METHYLTRANSFERASE-RELATED"/>
    <property type="match status" value="1"/>
</dbReference>
<evidence type="ECO:0000256" key="1">
    <source>
        <dbReference type="ARBA" id="ARBA00004429"/>
    </source>
</evidence>
<dbReference type="GO" id="GO:0032259">
    <property type="term" value="P:methylation"/>
    <property type="evidence" value="ECO:0007669"/>
    <property type="project" value="UniProtKB-KW"/>
</dbReference>
<dbReference type="Proteomes" id="UP000176631">
    <property type="component" value="Unassembled WGS sequence"/>
</dbReference>
<evidence type="ECO:0000256" key="5">
    <source>
        <dbReference type="ARBA" id="ARBA00022692"/>
    </source>
</evidence>
<evidence type="ECO:0000256" key="3">
    <source>
        <dbReference type="ARBA" id="ARBA00022475"/>
    </source>
</evidence>
<feature type="domain" description="Prepilin type IV endopeptidase peptidase" evidence="11">
    <location>
        <begin position="115"/>
        <end position="224"/>
    </location>
</feature>
<keyword evidence="9" id="KW-0645">Protease</keyword>
<dbReference type="EC" id="3.4.23.43" evidence="9"/>
<proteinExistence type="inferred from homology"/>